<dbReference type="PANTHER" id="PTHR30050:SF4">
    <property type="entry name" value="ATP-BINDING PROTEIN RV3427C IN INSERTION SEQUENCE-RELATED"/>
    <property type="match status" value="1"/>
</dbReference>
<dbReference type="Proteomes" id="UP001055940">
    <property type="component" value="Chromosome"/>
</dbReference>
<evidence type="ECO:0000256" key="1">
    <source>
        <dbReference type="SAM" id="MobiDB-lite"/>
    </source>
</evidence>
<accession>A0ABY5DFJ9</accession>
<evidence type="ECO:0000313" key="4">
    <source>
        <dbReference type="Proteomes" id="UP001055940"/>
    </source>
</evidence>
<dbReference type="Pfam" id="PF01695">
    <property type="entry name" value="IstB_IS21"/>
    <property type="match status" value="1"/>
</dbReference>
<organism evidence="3 4">
    <name type="scientific">Nocardiopsis exhalans</name>
    <dbReference type="NCBI Taxonomy" id="163604"/>
    <lineage>
        <taxon>Bacteria</taxon>
        <taxon>Bacillati</taxon>
        <taxon>Actinomycetota</taxon>
        <taxon>Actinomycetes</taxon>
        <taxon>Streptosporangiales</taxon>
        <taxon>Nocardiopsidaceae</taxon>
        <taxon>Nocardiopsis</taxon>
    </lineage>
</organism>
<dbReference type="EMBL" id="CP099837">
    <property type="protein sequence ID" value="USY21800.1"/>
    <property type="molecule type" value="Genomic_DNA"/>
</dbReference>
<dbReference type="InterPro" id="IPR003593">
    <property type="entry name" value="AAA+_ATPase"/>
</dbReference>
<dbReference type="SUPFAM" id="SSF52540">
    <property type="entry name" value="P-loop containing nucleoside triphosphate hydrolases"/>
    <property type="match status" value="1"/>
</dbReference>
<evidence type="ECO:0000259" key="2">
    <source>
        <dbReference type="SMART" id="SM00382"/>
    </source>
</evidence>
<gene>
    <name evidence="3" type="ORF">NE857_09420</name>
</gene>
<evidence type="ECO:0000313" key="3">
    <source>
        <dbReference type="EMBL" id="USY21800.1"/>
    </source>
</evidence>
<name>A0ABY5DFJ9_9ACTN</name>
<dbReference type="InterPro" id="IPR002611">
    <property type="entry name" value="IstB_ATP-bd"/>
</dbReference>
<reference evidence="3" key="1">
    <citation type="submission" date="2022-06" db="EMBL/GenBank/DDBJ databases">
        <authorList>
            <person name="Ping M."/>
        </authorList>
    </citation>
    <scope>NUCLEOTIDE SEQUENCE</scope>
    <source>
        <strain evidence="3">JCM11759T</strain>
    </source>
</reference>
<feature type="domain" description="AAA+ ATPase" evidence="2">
    <location>
        <begin position="88"/>
        <end position="221"/>
    </location>
</feature>
<keyword evidence="3" id="KW-0547">Nucleotide-binding</keyword>
<feature type="region of interest" description="Disordered" evidence="1">
    <location>
        <begin position="19"/>
        <end position="43"/>
    </location>
</feature>
<dbReference type="GO" id="GO:0005524">
    <property type="term" value="F:ATP binding"/>
    <property type="evidence" value="ECO:0007669"/>
    <property type="project" value="UniProtKB-KW"/>
</dbReference>
<dbReference type="SMART" id="SM00382">
    <property type="entry name" value="AAA"/>
    <property type="match status" value="1"/>
</dbReference>
<protein>
    <submittedName>
        <fullName evidence="3">ATP-binding protein</fullName>
    </submittedName>
</protein>
<dbReference type="RefSeq" id="WP_254420639.1">
    <property type="nucleotide sequence ID" value="NZ_BAAAJB010000058.1"/>
</dbReference>
<keyword evidence="4" id="KW-1185">Reference proteome</keyword>
<dbReference type="InterPro" id="IPR027417">
    <property type="entry name" value="P-loop_NTPase"/>
</dbReference>
<sequence length="232" mass="25358">MATALASESLLGRLARIARQRGLDTTPGPINDGPSPDEPGHPAYHHRQRVNAALAKLNRAVPPRYTNATADMPQVARWASEVAMNPTTADSLMLWGPTGTGKTHLAYGALRLIAESGPGRFGVVAATFPDLYAALRPGASDPVERERTMRRVMQTPLLLLDDLGTTKDSAWTEETTYRIINHRYNRCLPMIITSNESPIALPNLVGDRIASRLIEMTTRVEVSGADRRKVAR</sequence>
<keyword evidence="3" id="KW-0067">ATP-binding</keyword>
<dbReference type="Gene3D" id="3.40.50.300">
    <property type="entry name" value="P-loop containing nucleotide triphosphate hydrolases"/>
    <property type="match status" value="1"/>
</dbReference>
<proteinExistence type="predicted"/>
<dbReference type="PANTHER" id="PTHR30050">
    <property type="entry name" value="CHROMOSOMAL REPLICATION INITIATOR PROTEIN DNAA"/>
    <property type="match status" value="1"/>
</dbReference>